<keyword evidence="1" id="KW-0175">Coiled coil</keyword>
<dbReference type="AlphaFoldDB" id="A0A699IE50"/>
<evidence type="ECO:0000313" key="2">
    <source>
        <dbReference type="EMBL" id="GEZ51050.1"/>
    </source>
</evidence>
<organism evidence="2">
    <name type="scientific">Tanacetum cinerariifolium</name>
    <name type="common">Dalmatian daisy</name>
    <name type="synonym">Chrysanthemum cinerariifolium</name>
    <dbReference type="NCBI Taxonomy" id="118510"/>
    <lineage>
        <taxon>Eukaryota</taxon>
        <taxon>Viridiplantae</taxon>
        <taxon>Streptophyta</taxon>
        <taxon>Embryophyta</taxon>
        <taxon>Tracheophyta</taxon>
        <taxon>Spermatophyta</taxon>
        <taxon>Magnoliopsida</taxon>
        <taxon>eudicotyledons</taxon>
        <taxon>Gunneridae</taxon>
        <taxon>Pentapetalae</taxon>
        <taxon>asterids</taxon>
        <taxon>campanulids</taxon>
        <taxon>Asterales</taxon>
        <taxon>Asteraceae</taxon>
        <taxon>Asteroideae</taxon>
        <taxon>Anthemideae</taxon>
        <taxon>Anthemidinae</taxon>
        <taxon>Tanacetum</taxon>
    </lineage>
</organism>
<accession>A0A699IE50</accession>
<protein>
    <submittedName>
        <fullName evidence="2">Uncharacterized protein</fullName>
    </submittedName>
</protein>
<evidence type="ECO:0000256" key="1">
    <source>
        <dbReference type="SAM" id="Coils"/>
    </source>
</evidence>
<gene>
    <name evidence="2" type="ORF">Tci_523023</name>
</gene>
<comment type="caution">
    <text evidence="2">The sequence shown here is derived from an EMBL/GenBank/DDBJ whole genome shotgun (WGS) entry which is preliminary data.</text>
</comment>
<dbReference type="EMBL" id="BKCJ010287762">
    <property type="protein sequence ID" value="GEZ51050.1"/>
    <property type="molecule type" value="Genomic_DNA"/>
</dbReference>
<proteinExistence type="predicted"/>
<reference evidence="2" key="1">
    <citation type="journal article" date="2019" name="Sci. Rep.">
        <title>Draft genome of Tanacetum cinerariifolium, the natural source of mosquito coil.</title>
        <authorList>
            <person name="Yamashiro T."/>
            <person name="Shiraishi A."/>
            <person name="Satake H."/>
            <person name="Nakayama K."/>
        </authorList>
    </citation>
    <scope>NUCLEOTIDE SEQUENCE</scope>
</reference>
<feature type="coiled-coil region" evidence="1">
    <location>
        <begin position="215"/>
        <end position="249"/>
    </location>
</feature>
<sequence>FTKVKNASTPMETQKPLLKDKDGEEVNVHMYRLISWQCKKQIVVANSTTESEYVAALSYHGQVLWIQNQLLDYGDCNEKKLIQMVKIYTDKNVADFLTKSFDSTAMAKTINEEAQIHARVDGKKIIITEASIRRHLKLADEEGVDCLPNSTIFEQLALMGCQEAIRDTTALTRFESVSKHSNDSLLARGNTLRNDEDRVKLNELIELCTNLQTIVLDLEKTKTTQSNEIASLKRRVKKLEKKNRSRTHKLKILYKVGLTARVESFGDEESLGEGGSKQERIEAIDVDEDITLVNVQDDADMFDVNDLGGEEVFVIEQEIVKDQKVDDDKEKIELKHLMETIPGEEEVAIDAIPLAVKSPRIVDWKIYKEGKKSYYQIIRADGRSQMYMFFSQMLKIFDKEDLEDLYKLIKARYGSTRPVDNIDYLLWSDMKLMFKPHVYDEIYMLVEKKYPLTPPTLLMMLERKLQMDYERKIAYQLCKLIKKQLKNQRSVWKHPLGVN</sequence>
<name>A0A699IE50_TANCI</name>
<feature type="non-terminal residue" evidence="2">
    <location>
        <position position="1"/>
    </location>
</feature>